<dbReference type="Pfam" id="PF13193">
    <property type="entry name" value="AMP-binding_C"/>
    <property type="match status" value="1"/>
</dbReference>
<proteinExistence type="predicted"/>
<organism evidence="3 4">
    <name type="scientific">Parasphingorhabdus cellanae</name>
    <dbReference type="NCBI Taxonomy" id="2806553"/>
    <lineage>
        <taxon>Bacteria</taxon>
        <taxon>Pseudomonadati</taxon>
        <taxon>Pseudomonadota</taxon>
        <taxon>Alphaproteobacteria</taxon>
        <taxon>Sphingomonadales</taxon>
        <taxon>Sphingomonadaceae</taxon>
        <taxon>Parasphingorhabdus</taxon>
    </lineage>
</organism>
<evidence type="ECO:0000259" key="1">
    <source>
        <dbReference type="Pfam" id="PF00501"/>
    </source>
</evidence>
<reference evidence="3 4" key="1">
    <citation type="submission" date="2021-03" db="EMBL/GenBank/DDBJ databases">
        <title>Complete genome of Parasphingorhabdus_sp.JHSY0214.</title>
        <authorList>
            <person name="Yoo J.H."/>
            <person name="Bae J.W."/>
        </authorList>
    </citation>
    <scope>NUCLEOTIDE SEQUENCE [LARGE SCALE GENOMIC DNA]</scope>
    <source>
        <strain evidence="3 4">JHSY0214</strain>
    </source>
</reference>
<dbReference type="GO" id="GO:0016874">
    <property type="term" value="F:ligase activity"/>
    <property type="evidence" value="ECO:0007669"/>
    <property type="project" value="UniProtKB-KW"/>
</dbReference>
<dbReference type="Gene3D" id="3.30.300.30">
    <property type="match status" value="1"/>
</dbReference>
<evidence type="ECO:0000313" key="3">
    <source>
        <dbReference type="EMBL" id="QTD56456.1"/>
    </source>
</evidence>
<feature type="domain" description="AMP-binding enzyme C-terminal" evidence="2">
    <location>
        <begin position="424"/>
        <end position="501"/>
    </location>
</feature>
<dbReference type="Gene3D" id="3.40.50.12780">
    <property type="entry name" value="N-terminal domain of ligase-like"/>
    <property type="match status" value="1"/>
</dbReference>
<feature type="domain" description="AMP-dependent synthetase/ligase" evidence="1">
    <location>
        <begin position="19"/>
        <end position="365"/>
    </location>
</feature>
<name>A0ABX7T5P5_9SPHN</name>
<dbReference type="InterPro" id="IPR042099">
    <property type="entry name" value="ANL_N_sf"/>
</dbReference>
<dbReference type="InterPro" id="IPR025110">
    <property type="entry name" value="AMP-bd_C"/>
</dbReference>
<protein>
    <submittedName>
        <fullName evidence="3">Acyl-CoA ligase (AMP-forming), exosortase A system-associated</fullName>
    </submittedName>
</protein>
<evidence type="ECO:0000259" key="2">
    <source>
        <dbReference type="Pfam" id="PF13193"/>
    </source>
</evidence>
<dbReference type="InterPro" id="IPR000873">
    <property type="entry name" value="AMP-dep_synth/lig_dom"/>
</dbReference>
<dbReference type="InterPro" id="IPR050237">
    <property type="entry name" value="ATP-dep_AMP-bd_enzyme"/>
</dbReference>
<dbReference type="Proteomes" id="UP000663923">
    <property type="component" value="Chromosome"/>
</dbReference>
<dbReference type="SUPFAM" id="SSF56801">
    <property type="entry name" value="Acetyl-CoA synthetase-like"/>
    <property type="match status" value="1"/>
</dbReference>
<dbReference type="Pfam" id="PF00501">
    <property type="entry name" value="AMP-binding"/>
    <property type="match status" value="1"/>
</dbReference>
<dbReference type="PROSITE" id="PS00455">
    <property type="entry name" value="AMP_BINDING"/>
    <property type="match status" value="1"/>
</dbReference>
<gene>
    <name evidence="3" type="ORF">J4G78_02310</name>
</gene>
<evidence type="ECO:0000313" key="4">
    <source>
        <dbReference type="Proteomes" id="UP000663923"/>
    </source>
</evidence>
<dbReference type="EMBL" id="CP071794">
    <property type="protein sequence ID" value="QTD56456.1"/>
    <property type="molecule type" value="Genomic_DNA"/>
</dbReference>
<dbReference type="RefSeq" id="WP_207988276.1">
    <property type="nucleotide sequence ID" value="NZ_CP071794.1"/>
</dbReference>
<sequence>MNTQSTNTAFPLDRLAIGNDPEATALVTRSGSLTYKMLNDRVGMLARWLDRQNLDRGDRVATWLPKTELACIMPLAAVRAGLVHVPVNPVLKPAQVHHIVVDSGAKLLITNSGRIKSFDGNPLDQKCVIWDEASILSDLKQIDDPMAPSAASDNLESLAAILYTSGSTGLPKGVMLTNANLSLGAVSVARYLKLEKDDRTLCVLPLSFDYGQSQLLSTWYAGASAHPLDYLTARDVTKACARDRITTLAAVPPLWVQLVDQDWTEASSSSMRRLTNSGGALTPPLVKQLRAIFGAKTDLYAMYGLTEAFRSTYLDPALIDDNPTSMGMAIPFAEIMVVSDGGKIAAIGEEGELVHAGPLVARGYWRDAERTAERFKPAPEESEYGGLAVWSGDTVRREKDGLLYFVGRTDNMIKSSGNRISPTEIEEVAVGSGLAAEAVAIGVPDERLGHAIHLYIRPASNADRDAIDAQLSKYLKRNLPNFMHPQDITTVEEFPKNPNGKIDRNALAKNAKI</sequence>
<accession>A0ABX7T5P5</accession>
<dbReference type="InterPro" id="IPR020845">
    <property type="entry name" value="AMP-binding_CS"/>
</dbReference>
<dbReference type="PANTHER" id="PTHR43767:SF10">
    <property type="entry name" value="SURFACTIN SYNTHASE SUBUNIT 1"/>
    <property type="match status" value="1"/>
</dbReference>
<dbReference type="InterPro" id="IPR017529">
    <property type="entry name" value="AcylCoA_ligase_PEP_1"/>
</dbReference>
<dbReference type="InterPro" id="IPR045851">
    <property type="entry name" value="AMP-bd_C_sf"/>
</dbReference>
<keyword evidence="4" id="KW-1185">Reference proteome</keyword>
<dbReference type="NCBIfam" id="TIGR03098">
    <property type="entry name" value="ligase_PEP_1"/>
    <property type="match status" value="1"/>
</dbReference>
<keyword evidence="3" id="KW-0436">Ligase</keyword>
<dbReference type="PANTHER" id="PTHR43767">
    <property type="entry name" value="LONG-CHAIN-FATTY-ACID--COA LIGASE"/>
    <property type="match status" value="1"/>
</dbReference>